<accession>J6F0X5</accession>
<keyword evidence="3 7" id="KW-0812">Transmembrane</keyword>
<evidence type="ECO:0008006" key="10">
    <source>
        <dbReference type="Google" id="ProtNLM"/>
    </source>
</evidence>
<dbReference type="Gene3D" id="1.20.1250.20">
    <property type="entry name" value="MFS general substrate transporter like domains"/>
    <property type="match status" value="1"/>
</dbReference>
<dbReference type="FunFam" id="1.20.1250.20:FF:000065">
    <property type="entry name" value="Putative MFS pantothenate transporter"/>
    <property type="match status" value="1"/>
</dbReference>
<evidence type="ECO:0000256" key="7">
    <source>
        <dbReference type="SAM" id="Phobius"/>
    </source>
</evidence>
<keyword evidence="2" id="KW-0813">Transport</keyword>
<evidence type="ECO:0000256" key="1">
    <source>
        <dbReference type="ARBA" id="ARBA00004141"/>
    </source>
</evidence>
<evidence type="ECO:0000256" key="2">
    <source>
        <dbReference type="ARBA" id="ARBA00022448"/>
    </source>
</evidence>
<dbReference type="GeneID" id="25991788"/>
<organism evidence="8 9">
    <name type="scientific">Trichosporon asahii var. asahii (strain ATCC 90039 / CBS 2479 / JCM 2466 / KCTC 7840 / NBRC 103889/ NCYC 2677 / UAMH 7654)</name>
    <name type="common">Yeast</name>
    <dbReference type="NCBI Taxonomy" id="1186058"/>
    <lineage>
        <taxon>Eukaryota</taxon>
        <taxon>Fungi</taxon>
        <taxon>Dikarya</taxon>
        <taxon>Basidiomycota</taxon>
        <taxon>Agaricomycotina</taxon>
        <taxon>Tremellomycetes</taxon>
        <taxon>Trichosporonales</taxon>
        <taxon>Trichosporonaceae</taxon>
        <taxon>Trichosporon</taxon>
    </lineage>
</organism>
<dbReference type="SUPFAM" id="SSF103473">
    <property type="entry name" value="MFS general substrate transporter"/>
    <property type="match status" value="1"/>
</dbReference>
<protein>
    <recommendedName>
        <fullName evidence="10">Major facilitator superfamily (MFS) profile domain-containing protein</fullName>
    </recommendedName>
</protein>
<dbReference type="GO" id="GO:0005886">
    <property type="term" value="C:plasma membrane"/>
    <property type="evidence" value="ECO:0007669"/>
    <property type="project" value="TreeGrafter"/>
</dbReference>
<name>J6F0X5_TRIAS</name>
<feature type="transmembrane region" description="Helical" evidence="7">
    <location>
        <begin position="25"/>
        <end position="43"/>
    </location>
</feature>
<feature type="transmembrane region" description="Helical" evidence="7">
    <location>
        <begin position="434"/>
        <end position="453"/>
    </location>
</feature>
<evidence type="ECO:0000313" key="8">
    <source>
        <dbReference type="EMBL" id="EJT50574.1"/>
    </source>
</evidence>
<proteinExistence type="inferred from homology"/>
<keyword evidence="5 7" id="KW-0472">Membrane</keyword>
<dbReference type="PANTHER" id="PTHR43791:SF4">
    <property type="entry name" value="PANTOTHENATE TRANSPORTER FEN2"/>
    <property type="match status" value="1"/>
</dbReference>
<comment type="subcellular location">
    <subcellularLocation>
        <location evidence="1">Membrane</location>
        <topology evidence="1">Multi-pass membrane protein</topology>
    </subcellularLocation>
</comment>
<dbReference type="GO" id="GO:0098717">
    <property type="term" value="P:pantothenate import across plasma membrane"/>
    <property type="evidence" value="ECO:0007669"/>
    <property type="project" value="TreeGrafter"/>
</dbReference>
<feature type="transmembrane region" description="Helical" evidence="7">
    <location>
        <begin position="146"/>
        <end position="167"/>
    </location>
</feature>
<evidence type="ECO:0000256" key="3">
    <source>
        <dbReference type="ARBA" id="ARBA00022692"/>
    </source>
</evidence>
<feature type="transmembrane region" description="Helical" evidence="7">
    <location>
        <begin position="465"/>
        <end position="485"/>
    </location>
</feature>
<sequence>MGKTQRKIEKFFWGEPPEDPKERKLLFKLDLVILSYVCLSYWVNYLEFLWQGDPPAPKIAAADLNSRTNLSNAYVTGMKEDVGFVGNDLTLVNSCFTAGYVVGQWPSAVILASGRIPPRVWFPFCVFAWGLCTLGLAFVSNPGQVMGIRFVMALFEASTFSGSHYILGSWYKDSELGKRTAVFVTAAQFGSFFSGVMQGSIQKTMHGRSGFAGWKWLFLIDFAITVPVALYGYFMFPDTPHTTKAFWLSEEERQLCLKRLPPTEHYVITWPRFRASCIKIVTTWRFYLFSALFMLSATSFEKVGVYSECLLWLKSIQWNPVTLNYLGLTPIASAILGTYILTVYCDATGHRFWANVIMYISVLISSIMILVWDISTGAKFFAYIIAGEFETWKLKKTEEETGGENGIGYAGQASNFAWANALTRDDEMLRSMTLFSMNLFSNLWALWYGIALWPVSQAPKFRNGQIATIATGGASVLIAAAIVYCSRRWKPDLPQDHVAHVEDTEKGYGEDVSQVDHVDQVEFDKRPSV</sequence>
<dbReference type="VEuPathDB" id="FungiDB:A1Q1_08276"/>
<dbReference type="PANTHER" id="PTHR43791">
    <property type="entry name" value="PERMEASE-RELATED"/>
    <property type="match status" value="1"/>
</dbReference>
<comment type="similarity">
    <text evidence="6">Belongs to the major facilitator superfamily. Allantoate permease family.</text>
</comment>
<dbReference type="InterPro" id="IPR011701">
    <property type="entry name" value="MFS"/>
</dbReference>
<feature type="transmembrane region" description="Helical" evidence="7">
    <location>
        <begin position="120"/>
        <end position="139"/>
    </location>
</feature>
<comment type="caution">
    <text evidence="8">The sequence shown here is derived from an EMBL/GenBank/DDBJ whole genome shotgun (WGS) entry which is preliminary data.</text>
</comment>
<feature type="transmembrane region" description="Helical" evidence="7">
    <location>
        <begin position="356"/>
        <end position="374"/>
    </location>
</feature>
<evidence type="ECO:0000256" key="5">
    <source>
        <dbReference type="ARBA" id="ARBA00023136"/>
    </source>
</evidence>
<evidence type="ECO:0000313" key="9">
    <source>
        <dbReference type="Proteomes" id="UP000002748"/>
    </source>
</evidence>
<reference evidence="8 9" key="1">
    <citation type="journal article" date="2012" name="Eukaryot. Cell">
        <title>Draft genome sequence of CBS 2479, the standard type strain of Trichosporon asahii.</title>
        <authorList>
            <person name="Yang R.Y."/>
            <person name="Li H.T."/>
            <person name="Zhu H."/>
            <person name="Zhou G.P."/>
            <person name="Wang M."/>
            <person name="Wang L."/>
        </authorList>
    </citation>
    <scope>NUCLEOTIDE SEQUENCE [LARGE SCALE GENOMIC DNA]</scope>
    <source>
        <strain evidence="9">ATCC 90039 / CBS 2479 / JCM 2466 / KCTC 7840 / NCYC 2677 / UAMH 7654</strain>
    </source>
</reference>
<dbReference type="EMBL" id="ALBS01000097">
    <property type="protein sequence ID" value="EJT50574.1"/>
    <property type="molecule type" value="Genomic_DNA"/>
</dbReference>
<dbReference type="GO" id="GO:0015233">
    <property type="term" value="F:pantothenate transmembrane transporter activity"/>
    <property type="evidence" value="ECO:0007669"/>
    <property type="project" value="TreeGrafter"/>
</dbReference>
<dbReference type="Proteomes" id="UP000002748">
    <property type="component" value="Unassembled WGS sequence"/>
</dbReference>
<gene>
    <name evidence="8" type="ORF">A1Q1_08276</name>
</gene>
<evidence type="ECO:0000256" key="4">
    <source>
        <dbReference type="ARBA" id="ARBA00022989"/>
    </source>
</evidence>
<dbReference type="AlphaFoldDB" id="J6F0X5"/>
<evidence type="ECO:0000256" key="6">
    <source>
        <dbReference type="ARBA" id="ARBA00037968"/>
    </source>
</evidence>
<dbReference type="KEGG" id="tasa:A1Q1_08276"/>
<feature type="transmembrane region" description="Helical" evidence="7">
    <location>
        <begin position="216"/>
        <end position="236"/>
    </location>
</feature>
<dbReference type="InterPro" id="IPR036259">
    <property type="entry name" value="MFS_trans_sf"/>
</dbReference>
<dbReference type="RefSeq" id="XP_014181898.1">
    <property type="nucleotide sequence ID" value="XM_014326423.1"/>
</dbReference>
<feature type="transmembrane region" description="Helical" evidence="7">
    <location>
        <begin position="325"/>
        <end position="344"/>
    </location>
</feature>
<keyword evidence="4 7" id="KW-1133">Transmembrane helix</keyword>
<dbReference type="OrthoDB" id="3639251at2759"/>
<dbReference type="Pfam" id="PF07690">
    <property type="entry name" value="MFS_1"/>
    <property type="match status" value="1"/>
</dbReference>
<dbReference type="HOGENOM" id="CLU_001265_4_2_1"/>
<feature type="transmembrane region" description="Helical" evidence="7">
    <location>
        <begin position="179"/>
        <end position="196"/>
    </location>
</feature>